<dbReference type="InterPro" id="IPR010921">
    <property type="entry name" value="Trp_repressor/repl_initiator"/>
</dbReference>
<protein>
    <recommendedName>
        <fullName evidence="2">Transposase</fullName>
    </recommendedName>
</protein>
<dbReference type="AlphaFoldDB" id="A0A5B8RAW3"/>
<gene>
    <name evidence="1" type="ORF">KBTEX_02661</name>
</gene>
<proteinExistence type="predicted"/>
<dbReference type="SUPFAM" id="SSF48295">
    <property type="entry name" value="TrpR-like"/>
    <property type="match status" value="1"/>
</dbReference>
<sequence>MERIEVVTGVQRRRRYSPREKAELVALCEQPGMSVSLVAAGHNIRLLLRAMAALLRQLLGRLLVFLGAGIDHQDARAAIPTAA</sequence>
<dbReference type="GO" id="GO:0043565">
    <property type="term" value="F:sequence-specific DNA binding"/>
    <property type="evidence" value="ECO:0007669"/>
    <property type="project" value="InterPro"/>
</dbReference>
<reference evidence="1" key="1">
    <citation type="submission" date="2019-06" db="EMBL/GenBank/DDBJ databases">
        <authorList>
            <person name="Murdoch R.W."/>
            <person name="Fathepure B."/>
        </authorList>
    </citation>
    <scope>NUCLEOTIDE SEQUENCE</scope>
</reference>
<name>A0A5B8RAW3_9ZZZZ</name>
<accession>A0A5B8RAW3</accession>
<evidence type="ECO:0008006" key="2">
    <source>
        <dbReference type="Google" id="ProtNLM"/>
    </source>
</evidence>
<organism evidence="1">
    <name type="scientific">uncultured organism</name>
    <dbReference type="NCBI Taxonomy" id="155900"/>
    <lineage>
        <taxon>unclassified sequences</taxon>
        <taxon>environmental samples</taxon>
    </lineage>
</organism>
<dbReference type="EMBL" id="MN079137">
    <property type="protein sequence ID" value="QEA06329.1"/>
    <property type="molecule type" value="Genomic_DNA"/>
</dbReference>
<evidence type="ECO:0000313" key="1">
    <source>
        <dbReference type="EMBL" id="QEA06329.1"/>
    </source>
</evidence>